<dbReference type="InterPro" id="IPR012338">
    <property type="entry name" value="Beta-lactam/transpept-like"/>
</dbReference>
<dbReference type="AlphaFoldDB" id="A0A2T2P555"/>
<dbReference type="PANTHER" id="PTHR43283:SF17">
    <property type="entry name" value="(LOVD), PUTATIVE (AFU_ORTHOLOGUE AFUA_5G00920)-RELATED"/>
    <property type="match status" value="1"/>
</dbReference>
<keyword evidence="5" id="KW-1185">Reference proteome</keyword>
<dbReference type="GO" id="GO:0016787">
    <property type="term" value="F:hydrolase activity"/>
    <property type="evidence" value="ECO:0007669"/>
    <property type="project" value="UniProtKB-KW"/>
</dbReference>
<keyword evidence="2" id="KW-0378">Hydrolase</keyword>
<dbReference type="SUPFAM" id="SSF56601">
    <property type="entry name" value="beta-lactamase/transpeptidase-like"/>
    <property type="match status" value="1"/>
</dbReference>
<comment type="similarity">
    <text evidence="1">Belongs to the class-A beta-lactamase family.</text>
</comment>
<accession>A0A2T2P555</accession>
<dbReference type="InterPro" id="IPR050789">
    <property type="entry name" value="Diverse_Enzym_Activities"/>
</dbReference>
<evidence type="ECO:0000256" key="1">
    <source>
        <dbReference type="ARBA" id="ARBA00009009"/>
    </source>
</evidence>
<dbReference type="PANTHER" id="PTHR43283">
    <property type="entry name" value="BETA-LACTAMASE-RELATED"/>
    <property type="match status" value="1"/>
</dbReference>
<dbReference type="Gene3D" id="3.40.710.10">
    <property type="entry name" value="DD-peptidase/beta-lactamase superfamily"/>
    <property type="match status" value="1"/>
</dbReference>
<name>A0A2T2P555_CORCC</name>
<dbReference type="Proteomes" id="UP000240883">
    <property type="component" value="Unassembled WGS sequence"/>
</dbReference>
<feature type="domain" description="Beta-lactamase-related" evidence="3">
    <location>
        <begin position="16"/>
        <end position="373"/>
    </location>
</feature>
<sequence>MDQFEAVLDQVTAKGANNVPGAVFAVIDRDGNYLYRKAAGFNGITEDAKPLEFDQTFQSASCTKLIATIAALQCVERGLVTLDEPLDSYLPELASQPILEQSGDGEFNLRPAKNSITLRQLVTHSSGAAYDMMHPTFIAWRAPRGFSTTSDVAKDYAYPRAYEAGEGWAYGTGLDWTSLLVSRLTKKGFEEYVNENISKPLGLTTFTWHLDHHPHVKEKLMNMSSRSEDGKLSDGPTPLWPDPLHEAGGIGLYTNVHDYTRVLADLLKESPTLLQKESVDQMFTPQFLEGSNVLKALEASAQYTWSIINGGSTNGGPGNHGLGGWLTLKDTETEDYYKPKGTLGWSGMPNLQWCLNREKGLAFMFATQVLPWADPKPWELARVFENAVWRTFAR</sequence>
<evidence type="ECO:0000259" key="3">
    <source>
        <dbReference type="Pfam" id="PF00144"/>
    </source>
</evidence>
<proteinExistence type="inferred from homology"/>
<evidence type="ECO:0000256" key="2">
    <source>
        <dbReference type="ARBA" id="ARBA00022801"/>
    </source>
</evidence>
<dbReference type="OrthoDB" id="428260at2759"/>
<reference evidence="4 5" key="1">
    <citation type="journal article" date="2018" name="Front. Microbiol.">
        <title>Genome-Wide Analysis of Corynespora cassiicola Leaf Fall Disease Putative Effectors.</title>
        <authorList>
            <person name="Lopez D."/>
            <person name="Ribeiro S."/>
            <person name="Label P."/>
            <person name="Fumanal B."/>
            <person name="Venisse J.S."/>
            <person name="Kohler A."/>
            <person name="de Oliveira R.R."/>
            <person name="Labutti K."/>
            <person name="Lipzen A."/>
            <person name="Lail K."/>
            <person name="Bauer D."/>
            <person name="Ohm R.A."/>
            <person name="Barry K.W."/>
            <person name="Spatafora J."/>
            <person name="Grigoriev I.V."/>
            <person name="Martin F.M."/>
            <person name="Pujade-Renaud V."/>
        </authorList>
    </citation>
    <scope>NUCLEOTIDE SEQUENCE [LARGE SCALE GENOMIC DNA]</scope>
    <source>
        <strain evidence="4 5">Philippines</strain>
    </source>
</reference>
<evidence type="ECO:0000313" key="4">
    <source>
        <dbReference type="EMBL" id="PSN72458.1"/>
    </source>
</evidence>
<dbReference type="STRING" id="1448308.A0A2T2P555"/>
<dbReference type="EMBL" id="KZ678130">
    <property type="protein sequence ID" value="PSN72458.1"/>
    <property type="molecule type" value="Genomic_DNA"/>
</dbReference>
<dbReference type="Pfam" id="PF00144">
    <property type="entry name" value="Beta-lactamase"/>
    <property type="match status" value="1"/>
</dbReference>
<protein>
    <submittedName>
        <fullName evidence="4">Beta-lactamase class C and other penicillin binding protein</fullName>
    </submittedName>
</protein>
<evidence type="ECO:0000313" key="5">
    <source>
        <dbReference type="Proteomes" id="UP000240883"/>
    </source>
</evidence>
<dbReference type="InterPro" id="IPR001466">
    <property type="entry name" value="Beta-lactam-related"/>
</dbReference>
<gene>
    <name evidence="4" type="ORF">BS50DRAFT_569944</name>
</gene>
<organism evidence="4 5">
    <name type="scientific">Corynespora cassiicola Philippines</name>
    <dbReference type="NCBI Taxonomy" id="1448308"/>
    <lineage>
        <taxon>Eukaryota</taxon>
        <taxon>Fungi</taxon>
        <taxon>Dikarya</taxon>
        <taxon>Ascomycota</taxon>
        <taxon>Pezizomycotina</taxon>
        <taxon>Dothideomycetes</taxon>
        <taxon>Pleosporomycetidae</taxon>
        <taxon>Pleosporales</taxon>
        <taxon>Corynesporascaceae</taxon>
        <taxon>Corynespora</taxon>
    </lineage>
</organism>